<dbReference type="AlphaFoldDB" id="A0A176WMU6"/>
<accession>A0A176WMU6</accession>
<proteinExistence type="predicted"/>
<dbReference type="EMBL" id="LVLJ01000398">
    <property type="protein sequence ID" value="OAE34467.1"/>
    <property type="molecule type" value="Genomic_DNA"/>
</dbReference>
<dbReference type="Pfam" id="PF07727">
    <property type="entry name" value="RVT_2"/>
    <property type="match status" value="1"/>
</dbReference>
<feature type="domain" description="Reverse transcriptase Ty1/copia-type" evidence="1">
    <location>
        <begin position="1"/>
        <end position="56"/>
    </location>
</feature>
<evidence type="ECO:0000313" key="2">
    <source>
        <dbReference type="EMBL" id="OAE34467.1"/>
    </source>
</evidence>
<comment type="caution">
    <text evidence="2">The sequence shown here is derived from an EMBL/GenBank/DDBJ whole genome shotgun (WGS) entry which is preliminary data.</text>
</comment>
<dbReference type="SUPFAM" id="SSF56672">
    <property type="entry name" value="DNA/RNA polymerases"/>
    <property type="match status" value="1"/>
</dbReference>
<sequence length="262" mass="29568">MMERFRMSDLGLLHFYLGIEVRQNASGITLSQAGYAGKLLERAGMAECNPALVPMEPQLKLSKDSKNPVTDATFYRSIVGCLRYLVHTRPDISFAVGYVFKGRRLGADCFSDSDMAGDMDDRKSTTGVLFSLGGSPITWQSQKQKTVALSSCEAEYIAATSAACQATWLRRLLEDMIRKQSDTTTIYIDNKSVIQLCKNHVFHDQSKHIEVRYHFICECVESKKICVEHIRTEEQLADILIKPLGRTRFQELRARIGMVDVK</sequence>
<protein>
    <recommendedName>
        <fullName evidence="1">Reverse transcriptase Ty1/copia-type domain-containing protein</fullName>
    </recommendedName>
</protein>
<dbReference type="Proteomes" id="UP000077202">
    <property type="component" value="Unassembled WGS sequence"/>
</dbReference>
<name>A0A176WMU6_MARPO</name>
<dbReference type="InterPro" id="IPR013103">
    <property type="entry name" value="RVT_2"/>
</dbReference>
<dbReference type="PANTHER" id="PTHR11439">
    <property type="entry name" value="GAG-POL-RELATED RETROTRANSPOSON"/>
    <property type="match status" value="1"/>
</dbReference>
<reference evidence="2" key="1">
    <citation type="submission" date="2016-03" db="EMBL/GenBank/DDBJ databases">
        <title>Mechanisms controlling the formation of the plant cell surface in tip-growing cells are functionally conserved among land plants.</title>
        <authorList>
            <person name="Honkanen S."/>
            <person name="Jones V.A."/>
            <person name="Morieri G."/>
            <person name="Champion C."/>
            <person name="Hetherington A.J."/>
            <person name="Kelly S."/>
            <person name="Saint-Marcoux D."/>
            <person name="Proust H."/>
            <person name="Prescott H."/>
            <person name="Dolan L."/>
        </authorList>
    </citation>
    <scope>NUCLEOTIDE SEQUENCE [LARGE SCALE GENOMIC DNA]</scope>
    <source>
        <tissue evidence="2">Whole gametophyte</tissue>
    </source>
</reference>
<dbReference type="CDD" id="cd09272">
    <property type="entry name" value="RNase_HI_RT_Ty1"/>
    <property type="match status" value="1"/>
</dbReference>
<keyword evidence="3" id="KW-1185">Reference proteome</keyword>
<evidence type="ECO:0000313" key="3">
    <source>
        <dbReference type="Proteomes" id="UP000077202"/>
    </source>
</evidence>
<gene>
    <name evidence="2" type="ORF">AXG93_3472s1020</name>
</gene>
<dbReference type="InterPro" id="IPR043502">
    <property type="entry name" value="DNA/RNA_pol_sf"/>
</dbReference>
<organism evidence="2 3">
    <name type="scientific">Marchantia polymorpha subsp. ruderalis</name>
    <dbReference type="NCBI Taxonomy" id="1480154"/>
    <lineage>
        <taxon>Eukaryota</taxon>
        <taxon>Viridiplantae</taxon>
        <taxon>Streptophyta</taxon>
        <taxon>Embryophyta</taxon>
        <taxon>Marchantiophyta</taxon>
        <taxon>Marchantiopsida</taxon>
        <taxon>Marchantiidae</taxon>
        <taxon>Marchantiales</taxon>
        <taxon>Marchantiaceae</taxon>
        <taxon>Marchantia</taxon>
    </lineage>
</organism>
<evidence type="ECO:0000259" key="1">
    <source>
        <dbReference type="Pfam" id="PF07727"/>
    </source>
</evidence>
<dbReference type="PANTHER" id="PTHR11439:SF515">
    <property type="entry name" value="GAG-POL POLYPROTEIN"/>
    <property type="match status" value="1"/>
</dbReference>